<evidence type="ECO:0000256" key="1">
    <source>
        <dbReference type="ARBA" id="ARBA00006484"/>
    </source>
</evidence>
<feature type="region of interest" description="Disordered" evidence="3">
    <location>
        <begin position="1"/>
        <end position="29"/>
    </location>
</feature>
<accession>A0A6A7BFX4</accession>
<dbReference type="GO" id="GO:0016491">
    <property type="term" value="F:oxidoreductase activity"/>
    <property type="evidence" value="ECO:0007669"/>
    <property type="project" value="UniProtKB-KW"/>
</dbReference>
<organism evidence="4 5">
    <name type="scientific">Plenodomus tracheiphilus IPT5</name>
    <dbReference type="NCBI Taxonomy" id="1408161"/>
    <lineage>
        <taxon>Eukaryota</taxon>
        <taxon>Fungi</taxon>
        <taxon>Dikarya</taxon>
        <taxon>Ascomycota</taxon>
        <taxon>Pezizomycotina</taxon>
        <taxon>Dothideomycetes</taxon>
        <taxon>Pleosporomycetidae</taxon>
        <taxon>Pleosporales</taxon>
        <taxon>Pleosporineae</taxon>
        <taxon>Leptosphaeriaceae</taxon>
        <taxon>Plenodomus</taxon>
    </lineage>
</organism>
<dbReference type="Gene3D" id="3.40.50.720">
    <property type="entry name" value="NAD(P)-binding Rossmann-like Domain"/>
    <property type="match status" value="1"/>
</dbReference>
<gene>
    <name evidence="4" type="ORF">T440DRAFT_465310</name>
</gene>
<dbReference type="PRINTS" id="PR00081">
    <property type="entry name" value="GDHRDH"/>
</dbReference>
<evidence type="ECO:0000313" key="5">
    <source>
        <dbReference type="Proteomes" id="UP000799423"/>
    </source>
</evidence>
<dbReference type="AlphaFoldDB" id="A0A6A7BFX4"/>
<proteinExistence type="inferred from homology"/>
<dbReference type="InterPro" id="IPR036291">
    <property type="entry name" value="NAD(P)-bd_dom_sf"/>
</dbReference>
<dbReference type="Proteomes" id="UP000799423">
    <property type="component" value="Unassembled WGS sequence"/>
</dbReference>
<evidence type="ECO:0000256" key="2">
    <source>
        <dbReference type="ARBA" id="ARBA00023002"/>
    </source>
</evidence>
<dbReference type="OrthoDB" id="1933717at2759"/>
<dbReference type="Pfam" id="PF00106">
    <property type="entry name" value="adh_short"/>
    <property type="match status" value="1"/>
</dbReference>
<keyword evidence="5" id="KW-1185">Reference proteome</keyword>
<comment type="similarity">
    <text evidence="1">Belongs to the short-chain dehydrogenases/reductases (SDR) family.</text>
</comment>
<feature type="compositionally biased region" description="Polar residues" evidence="3">
    <location>
        <begin position="1"/>
        <end position="23"/>
    </location>
</feature>
<dbReference type="SUPFAM" id="SSF51735">
    <property type="entry name" value="NAD(P)-binding Rossmann-fold domains"/>
    <property type="match status" value="1"/>
</dbReference>
<evidence type="ECO:0000256" key="3">
    <source>
        <dbReference type="SAM" id="MobiDB-lite"/>
    </source>
</evidence>
<dbReference type="PANTHER" id="PTHR43115">
    <property type="entry name" value="DEHYDROGENASE/REDUCTASE SDR FAMILY MEMBER 11"/>
    <property type="match status" value="1"/>
</dbReference>
<evidence type="ECO:0000313" key="4">
    <source>
        <dbReference type="EMBL" id="KAF2854331.1"/>
    </source>
</evidence>
<dbReference type="EMBL" id="MU006293">
    <property type="protein sequence ID" value="KAF2854331.1"/>
    <property type="molecule type" value="Genomic_DNA"/>
</dbReference>
<sequence length="301" mass="32258">MSQRTPDTTLVNTFTPTIHNHPTPSIDPSLNPLPNPLTILIIGASRGIGASIAYAYAQAGAAHLVLAARSSSTKELATVQQKIQLLNPTTKTTCLSVDITSSSSVACLVQTIQQSSINLDILILNSGYSGPVVTDLTLGLPTDFSDVFAVNVQGTYLIAHHFIPLLKAQSSGAKTFIVVGSLAACITSGHIANTAYCMSKMAQTRLVEYIAEQHGKEGVLSVAVHPGAVLTEMADATTPESFRPYLKDDVGLCGAFCVWLTREKRMGFNGRLVSAKWDVRELEERMETIVEGDLLKFGLRV</sequence>
<dbReference type="CDD" id="cd05233">
    <property type="entry name" value="SDR_c"/>
    <property type="match status" value="1"/>
</dbReference>
<protein>
    <submittedName>
        <fullName evidence="4">NAD(P)-binding protein</fullName>
    </submittedName>
</protein>
<reference evidence="4" key="1">
    <citation type="submission" date="2020-01" db="EMBL/GenBank/DDBJ databases">
        <authorList>
            <consortium name="DOE Joint Genome Institute"/>
            <person name="Haridas S."/>
            <person name="Albert R."/>
            <person name="Binder M."/>
            <person name="Bloem J."/>
            <person name="Labutti K."/>
            <person name="Salamov A."/>
            <person name="Andreopoulos B."/>
            <person name="Baker S.E."/>
            <person name="Barry K."/>
            <person name="Bills G."/>
            <person name="Bluhm B.H."/>
            <person name="Cannon C."/>
            <person name="Castanera R."/>
            <person name="Culley D.E."/>
            <person name="Daum C."/>
            <person name="Ezra D."/>
            <person name="Gonzalez J.B."/>
            <person name="Henrissat B."/>
            <person name="Kuo A."/>
            <person name="Liang C."/>
            <person name="Lipzen A."/>
            <person name="Lutzoni F."/>
            <person name="Magnuson J."/>
            <person name="Mondo S."/>
            <person name="Nolan M."/>
            <person name="Ohm R."/>
            <person name="Pangilinan J."/>
            <person name="Park H.-J."/>
            <person name="Ramirez L."/>
            <person name="Alfaro M."/>
            <person name="Sun H."/>
            <person name="Tritt A."/>
            <person name="Yoshinaga Y."/>
            <person name="Zwiers L.-H."/>
            <person name="Turgeon B.G."/>
            <person name="Goodwin S.B."/>
            <person name="Spatafora J.W."/>
            <person name="Crous P.W."/>
            <person name="Grigoriev I.V."/>
        </authorList>
    </citation>
    <scope>NUCLEOTIDE SEQUENCE</scope>
    <source>
        <strain evidence="4">IPT5</strain>
    </source>
</reference>
<dbReference type="InterPro" id="IPR002347">
    <property type="entry name" value="SDR_fam"/>
</dbReference>
<name>A0A6A7BFX4_9PLEO</name>
<dbReference type="PANTHER" id="PTHR43115:SF4">
    <property type="entry name" value="DEHYDROGENASE_REDUCTASE SDR FAMILY MEMBER 11"/>
    <property type="match status" value="1"/>
</dbReference>
<keyword evidence="2" id="KW-0560">Oxidoreductase</keyword>